<dbReference type="Proteomes" id="UP000220629">
    <property type="component" value="Unassembled WGS sequence"/>
</dbReference>
<dbReference type="GO" id="GO:0070403">
    <property type="term" value="F:NAD+ binding"/>
    <property type="evidence" value="ECO:0007669"/>
    <property type="project" value="InterPro"/>
</dbReference>
<reference evidence="9" key="3">
    <citation type="submission" date="2017-09" db="EMBL/GenBank/DDBJ databases">
        <title>FDA dAtabase for Regulatory Grade micrObial Sequences (FDA-ARGOS): Supporting development and validation of Infectious Disease Dx tests.</title>
        <authorList>
            <person name="Minogue T."/>
            <person name="Wolcott M."/>
            <person name="Wasieloski L."/>
            <person name="Aguilar W."/>
            <person name="Moore D."/>
            <person name="Tallon L."/>
            <person name="Sadzewicz L."/>
            <person name="Ott S."/>
            <person name="Zhao X."/>
            <person name="Nagaraj S."/>
            <person name="Vavikolanu K."/>
            <person name="Aluvathingal J."/>
            <person name="Nadendla S."/>
            <person name="Sichtig H."/>
        </authorList>
    </citation>
    <scope>NUCLEOTIDE SEQUENCE [LARGE SCALE GENOMIC DNA]</scope>
    <source>
        <strain evidence="9">FDAARGOS_390</strain>
    </source>
</reference>
<reference evidence="7" key="2">
    <citation type="submission" date="2017-09" db="EMBL/GenBank/DDBJ databases">
        <title>FDA dAtabase for Regulatory Grade micrObial Sequences (FDA-ARGOS): Supporting development and validation of Infectious Disease Dx tests.</title>
        <authorList>
            <person name="Minogue T."/>
            <person name="Wolcott M."/>
            <person name="Wasieloski L."/>
            <person name="Aguilar W."/>
            <person name="Moore D."/>
            <person name="Tallon L.J."/>
            <person name="Sadzewicz L."/>
            <person name="Ott S."/>
            <person name="Zhao X."/>
            <person name="Nagaraj S."/>
            <person name="Vavikolanu K."/>
            <person name="Aluvathingal J."/>
            <person name="Nadendla S."/>
            <person name="Sichtig H."/>
        </authorList>
    </citation>
    <scope>NUCLEOTIDE SEQUENCE</scope>
    <source>
        <strain evidence="7">FDAARGOS_390</strain>
    </source>
</reference>
<evidence type="ECO:0000256" key="2">
    <source>
        <dbReference type="ARBA" id="ARBA00023002"/>
    </source>
</evidence>
<dbReference type="GO" id="GO:0006631">
    <property type="term" value="P:fatty acid metabolic process"/>
    <property type="evidence" value="ECO:0007669"/>
    <property type="project" value="InterPro"/>
</dbReference>
<dbReference type="InterPro" id="IPR008927">
    <property type="entry name" value="6-PGluconate_DH-like_C_sf"/>
</dbReference>
<dbReference type="EMBL" id="PDDY01000004">
    <property type="protein sequence ID" value="PEH37911.1"/>
    <property type="molecule type" value="Genomic_DNA"/>
</dbReference>
<organism evidence="7 9">
    <name type="scientific">Burkholderia gladioli</name>
    <name type="common">Pseudomonas marginata</name>
    <name type="synonym">Phytomonas marginata</name>
    <dbReference type="NCBI Taxonomy" id="28095"/>
    <lineage>
        <taxon>Bacteria</taxon>
        <taxon>Pseudomonadati</taxon>
        <taxon>Pseudomonadota</taxon>
        <taxon>Betaproteobacteria</taxon>
        <taxon>Burkholderiales</taxon>
        <taxon>Burkholderiaceae</taxon>
        <taxon>Burkholderia</taxon>
    </lineage>
</organism>
<dbReference type="Pfam" id="PF02737">
    <property type="entry name" value="3HCDH_N"/>
    <property type="match status" value="1"/>
</dbReference>
<dbReference type="GO" id="GO:0016616">
    <property type="term" value="F:oxidoreductase activity, acting on the CH-OH group of donors, NAD or NADP as acceptor"/>
    <property type="evidence" value="ECO:0007669"/>
    <property type="project" value="InterPro"/>
</dbReference>
<dbReference type="PANTHER" id="PTHR48075:SF5">
    <property type="entry name" value="3-HYDROXYBUTYRYL-COA DEHYDROGENASE"/>
    <property type="match status" value="1"/>
</dbReference>
<sequence>MLERAAVVGAGTMGAAIAAVFASNGYSVSVYSRSERTLEAARKVVAALAGEHAPVDYTDTLEQCVNGASIVSENVAEDVAIKQQIFGEIEAVVSPDCLLTTNTSSVPISVIAEGLRYPERLVGLHWFNPAAIMPLVEIVRGARTADEVVNRTRAVCVRLGKASIEVNRDIAGFVVNRLQYAMLREALYLVEQGVASIEDVDRAVETTLAPRWSASGPLQLMDLAGLDVVEKVSSMLMPSLSRDMDTSLIVRQLCAERAFGIKSGRGFYQWTTESIATALRRRDETVQMLRDRAASGAQS</sequence>
<dbReference type="InterPro" id="IPR013328">
    <property type="entry name" value="6PGD_dom2"/>
</dbReference>
<evidence type="ECO:0000259" key="5">
    <source>
        <dbReference type="Pfam" id="PF02737"/>
    </source>
</evidence>
<dbReference type="InterPro" id="IPR036291">
    <property type="entry name" value="NAD(P)-bd_dom_sf"/>
</dbReference>
<dbReference type="InterPro" id="IPR006176">
    <property type="entry name" value="3-OHacyl-CoA_DH_NAD-bd"/>
</dbReference>
<protein>
    <submittedName>
        <fullName evidence="6">3-hydroxyacyl-CoA dehydrogenase, NAD binding domain protein</fullName>
    </submittedName>
    <submittedName>
        <fullName evidence="7">3-hydroxybutyryl-CoA dehydrogenase</fullName>
    </submittedName>
</protein>
<feature type="domain" description="3-hydroxyacyl-CoA dehydrogenase NAD binding" evidence="5">
    <location>
        <begin position="5"/>
        <end position="168"/>
    </location>
</feature>
<dbReference type="RefSeq" id="WP_036050657.1">
    <property type="nucleotide sequence ID" value="NZ_CADEVY010000004.1"/>
</dbReference>
<reference evidence="6 8" key="1">
    <citation type="submission" date="2014-04" db="EMBL/GenBank/DDBJ databases">
        <authorList>
            <person name="Bishop-Lilly K.A."/>
            <person name="Broomall S.M."/>
            <person name="Chain P.S."/>
            <person name="Chertkov O."/>
            <person name="Coyne S.R."/>
            <person name="Daligault H.E."/>
            <person name="Davenport K.W."/>
            <person name="Erkkila T."/>
            <person name="Frey K.G."/>
            <person name="Gibbons H.S."/>
            <person name="Gu W."/>
            <person name="Jaissle J."/>
            <person name="Johnson S.L."/>
            <person name="Koroleva G.I."/>
            <person name="Ladner J.T."/>
            <person name="Lo C.-C."/>
            <person name="Minogue T.D."/>
            <person name="Munk C."/>
            <person name="Palacios G.F."/>
            <person name="Redden C.L."/>
            <person name="Rosenzweig C.N."/>
            <person name="Scholz M.B."/>
            <person name="Teshima H."/>
            <person name="Xu Y."/>
        </authorList>
    </citation>
    <scope>NUCLEOTIDE SEQUENCE [LARGE SCALE GENOMIC DNA]</scope>
    <source>
        <strain evidence="8">gladioli</strain>
        <strain evidence="6">Gladioli</strain>
    </source>
</reference>
<feature type="site" description="Important for catalytic activity" evidence="3">
    <location>
        <position position="125"/>
    </location>
</feature>
<dbReference type="InterPro" id="IPR022694">
    <property type="entry name" value="3-OHacyl-CoA_DH"/>
</dbReference>
<comment type="caution">
    <text evidence="7">The sequence shown here is derived from an EMBL/GenBank/DDBJ whole genome shotgun (WGS) entry which is preliminary data.</text>
</comment>
<dbReference type="InterPro" id="IPR006180">
    <property type="entry name" value="3-OHacyl-CoA_DH_CS"/>
</dbReference>
<dbReference type="AlphaFoldDB" id="A0A095EZI9"/>
<evidence type="ECO:0000259" key="4">
    <source>
        <dbReference type="Pfam" id="PF00725"/>
    </source>
</evidence>
<dbReference type="SUPFAM" id="SSF51735">
    <property type="entry name" value="NAD(P)-binding Rossmann-fold domains"/>
    <property type="match status" value="1"/>
</dbReference>
<dbReference type="EMBL" id="JPGG01000017">
    <property type="protein sequence ID" value="KGC10836.1"/>
    <property type="molecule type" value="Genomic_DNA"/>
</dbReference>
<evidence type="ECO:0000313" key="9">
    <source>
        <dbReference type="Proteomes" id="UP000220629"/>
    </source>
</evidence>
<dbReference type="KEGG" id="bgo:BM43_3999"/>
<name>A0A095EZI9_BURGA</name>
<dbReference type="Pfam" id="PF00725">
    <property type="entry name" value="3HCDH"/>
    <property type="match status" value="1"/>
</dbReference>
<dbReference type="SUPFAM" id="SSF48179">
    <property type="entry name" value="6-phosphogluconate dehydrogenase C-terminal domain-like"/>
    <property type="match status" value="1"/>
</dbReference>
<dbReference type="Proteomes" id="UP000029590">
    <property type="component" value="Unassembled WGS sequence"/>
</dbReference>
<dbReference type="PROSITE" id="PS00067">
    <property type="entry name" value="3HCDH"/>
    <property type="match status" value="1"/>
</dbReference>
<gene>
    <name evidence="7" type="ORF">CRM94_25995</name>
    <name evidence="6" type="ORF">DM48_7500</name>
</gene>
<keyword evidence="2" id="KW-0560">Oxidoreductase</keyword>
<dbReference type="Gene3D" id="3.40.50.720">
    <property type="entry name" value="NAD(P)-binding Rossmann-like Domain"/>
    <property type="match status" value="1"/>
</dbReference>
<feature type="domain" description="3-hydroxyacyl-CoA dehydrogenase C-terminal" evidence="4">
    <location>
        <begin position="172"/>
        <end position="270"/>
    </location>
</feature>
<evidence type="ECO:0000256" key="1">
    <source>
        <dbReference type="ARBA" id="ARBA00009463"/>
    </source>
</evidence>
<accession>A0A095EZI9</accession>
<evidence type="ECO:0000313" key="8">
    <source>
        <dbReference type="Proteomes" id="UP000029590"/>
    </source>
</evidence>
<dbReference type="PANTHER" id="PTHR48075">
    <property type="entry name" value="3-HYDROXYACYL-COA DEHYDROGENASE FAMILY PROTEIN"/>
    <property type="match status" value="1"/>
</dbReference>
<comment type="similarity">
    <text evidence="1">Belongs to the 3-hydroxyacyl-CoA dehydrogenase family.</text>
</comment>
<dbReference type="InterPro" id="IPR006108">
    <property type="entry name" value="3HC_DH_C"/>
</dbReference>
<dbReference type="PIRSF" id="PIRSF000105">
    <property type="entry name" value="HCDH"/>
    <property type="match status" value="1"/>
</dbReference>
<evidence type="ECO:0000313" key="7">
    <source>
        <dbReference type="EMBL" id="PEH37911.1"/>
    </source>
</evidence>
<dbReference type="Gene3D" id="1.10.1040.10">
    <property type="entry name" value="N-(1-d-carboxylethyl)-l-norvaline Dehydrogenase, domain 2"/>
    <property type="match status" value="1"/>
</dbReference>
<evidence type="ECO:0000313" key="6">
    <source>
        <dbReference type="EMBL" id="KGC10836.1"/>
    </source>
</evidence>
<evidence type="ECO:0000256" key="3">
    <source>
        <dbReference type="PIRSR" id="PIRSR000105-1"/>
    </source>
</evidence>
<proteinExistence type="inferred from homology"/>
<dbReference type="OrthoDB" id="5287258at2"/>